<dbReference type="SUPFAM" id="SSF51161">
    <property type="entry name" value="Trimeric LpxA-like enzymes"/>
    <property type="match status" value="1"/>
</dbReference>
<dbReference type="PANTHER" id="PTHR43300">
    <property type="entry name" value="ACETYLTRANSFERASE"/>
    <property type="match status" value="1"/>
</dbReference>
<dbReference type="InterPro" id="IPR001451">
    <property type="entry name" value="Hexapep"/>
</dbReference>
<keyword evidence="3" id="KW-1185">Reference proteome</keyword>
<dbReference type="PANTHER" id="PTHR43300:SF7">
    <property type="entry name" value="UDP-N-ACETYLBACILLOSAMINE N-ACETYLTRANSFERASE"/>
    <property type="match status" value="1"/>
</dbReference>
<evidence type="ECO:0000313" key="3">
    <source>
        <dbReference type="Proteomes" id="UP000294547"/>
    </source>
</evidence>
<dbReference type="InterPro" id="IPR050179">
    <property type="entry name" value="Trans_hexapeptide_repeat"/>
</dbReference>
<reference evidence="2 3" key="1">
    <citation type="submission" date="2019-03" db="EMBL/GenBank/DDBJ databases">
        <title>Genomic Encyclopedia of Type Strains, Phase IV (KMG-IV): sequencing the most valuable type-strain genomes for metagenomic binning, comparative biology and taxonomic classification.</title>
        <authorList>
            <person name="Goeker M."/>
        </authorList>
    </citation>
    <scope>NUCLEOTIDE SEQUENCE [LARGE SCALE GENOMIC DNA]</scope>
    <source>
        <strain evidence="2 3">DSM 102969</strain>
    </source>
</reference>
<proteinExistence type="inferred from homology"/>
<dbReference type="Pfam" id="PF00132">
    <property type="entry name" value="Hexapep"/>
    <property type="match status" value="1"/>
</dbReference>
<dbReference type="EMBL" id="SNXY01000008">
    <property type="protein sequence ID" value="TDP84028.1"/>
    <property type="molecule type" value="Genomic_DNA"/>
</dbReference>
<comment type="similarity">
    <text evidence="1">Belongs to the transferase hexapeptide repeat family.</text>
</comment>
<dbReference type="GO" id="GO:0016740">
    <property type="term" value="F:transferase activity"/>
    <property type="evidence" value="ECO:0007669"/>
    <property type="project" value="UniProtKB-KW"/>
</dbReference>
<keyword evidence="2" id="KW-0808">Transferase</keyword>
<accession>A0A4V3CVW3</accession>
<dbReference type="OrthoDB" id="9815592at2"/>
<dbReference type="InterPro" id="IPR011004">
    <property type="entry name" value="Trimer_LpxA-like_sf"/>
</dbReference>
<name>A0A4V3CVW3_9HYPH</name>
<evidence type="ECO:0000256" key="1">
    <source>
        <dbReference type="ARBA" id="ARBA00007274"/>
    </source>
</evidence>
<comment type="caution">
    <text evidence="2">The sequence shown here is derived from an EMBL/GenBank/DDBJ whole genome shotgun (WGS) entry which is preliminary data.</text>
</comment>
<dbReference type="AlphaFoldDB" id="A0A4V3CVW3"/>
<organism evidence="2 3">
    <name type="scientific">Oharaeibacter diazotrophicus</name>
    <dbReference type="NCBI Taxonomy" id="1920512"/>
    <lineage>
        <taxon>Bacteria</taxon>
        <taxon>Pseudomonadati</taxon>
        <taxon>Pseudomonadota</taxon>
        <taxon>Alphaproteobacteria</taxon>
        <taxon>Hyphomicrobiales</taxon>
        <taxon>Pleomorphomonadaceae</taxon>
        <taxon>Oharaeibacter</taxon>
    </lineage>
</organism>
<dbReference type="Gene3D" id="2.160.10.10">
    <property type="entry name" value="Hexapeptide repeat proteins"/>
    <property type="match status" value="1"/>
</dbReference>
<gene>
    <name evidence="2" type="ORF">EDD54_2631</name>
</gene>
<dbReference type="Proteomes" id="UP000294547">
    <property type="component" value="Unassembled WGS sequence"/>
</dbReference>
<sequence length="223" mass="23401">MYRHPVLDPAAPEGVLLIGGGRNARNLICIFETAGAPIRGVVDDRPAGMVLGHDVGTIDSVDGAAVDAFLTVADPDHAAAIRARPALRNCRWPRFVHTSAVVSSHATLGEGCYVGPFAVLTDVVLGRHVHLFAHNVLGARVEVGDFTAILPHATVASDTRIGARCTVAMGARIHAGLTIGDDCRIGAGAIVRRDMPDGSIALPESRTRVRSRLSFRRPGADGA</sequence>
<dbReference type="RefSeq" id="WP_126539838.1">
    <property type="nucleotide sequence ID" value="NZ_BSPM01000002.1"/>
</dbReference>
<evidence type="ECO:0000313" key="2">
    <source>
        <dbReference type="EMBL" id="TDP84028.1"/>
    </source>
</evidence>
<protein>
    <submittedName>
        <fullName evidence="2">Transferase family hexapeptide repeat protein</fullName>
    </submittedName>
</protein>